<name>A0ACC1CVN0_9NEOP</name>
<proteinExistence type="predicted"/>
<keyword evidence="2" id="KW-1185">Reference proteome</keyword>
<evidence type="ECO:0000313" key="1">
    <source>
        <dbReference type="EMBL" id="KAJ0175641.1"/>
    </source>
</evidence>
<accession>A0ACC1CVN0</accession>
<sequence length="359" mass="41512">MFLINDSEYENNSYTFFGPVGMAFYDDGNVLDDTYAVKVALSVCLGITMVLGIVGNVFTCAMIIQNRAMRTPTNYYLLNLAITDLLLVLFVPIEIYIIWVPDFYPLGEVGCHLHFLLWDILSYCSLLIITAFTVERYIVVTRPFLRQKLSLNSRVFKIVGVIWAVSIILNLPDIFNIDLLERKKYVFCYFSVSDTISILLIVEIIVIFIIPMTIIFSLYILITYQLKCTHRKLRSSPASGQHNKDKALKLIAAVAILFLISWSPYCALRVMLILPKFEYENDYNVWKVLNYLCYIAHLSSAVNPILYGLMSKKFRQAFKAFVRRPKCYNWKRTNLAKRSITRNNSKNEITLREVKLNDT</sequence>
<reference evidence="1 2" key="1">
    <citation type="journal article" date="2021" name="Front. Genet.">
        <title>Chromosome-Level Genome Assembly Reveals Significant Gene Expansion in the Toll and IMD Signaling Pathways of Dendrolimus kikuchii.</title>
        <authorList>
            <person name="Zhou J."/>
            <person name="Wu P."/>
            <person name="Xiong Z."/>
            <person name="Liu N."/>
            <person name="Zhao N."/>
            <person name="Ji M."/>
            <person name="Qiu Y."/>
            <person name="Yang B."/>
        </authorList>
    </citation>
    <scope>NUCLEOTIDE SEQUENCE [LARGE SCALE GENOMIC DNA]</scope>
    <source>
        <strain evidence="1">Ann1</strain>
    </source>
</reference>
<organism evidence="1 2">
    <name type="scientific">Dendrolimus kikuchii</name>
    <dbReference type="NCBI Taxonomy" id="765133"/>
    <lineage>
        <taxon>Eukaryota</taxon>
        <taxon>Metazoa</taxon>
        <taxon>Ecdysozoa</taxon>
        <taxon>Arthropoda</taxon>
        <taxon>Hexapoda</taxon>
        <taxon>Insecta</taxon>
        <taxon>Pterygota</taxon>
        <taxon>Neoptera</taxon>
        <taxon>Endopterygota</taxon>
        <taxon>Lepidoptera</taxon>
        <taxon>Glossata</taxon>
        <taxon>Ditrysia</taxon>
        <taxon>Bombycoidea</taxon>
        <taxon>Lasiocampidae</taxon>
        <taxon>Dendrolimus</taxon>
    </lineage>
</organism>
<protein>
    <submittedName>
        <fullName evidence="1">Uncharacterized protein</fullName>
    </submittedName>
</protein>
<dbReference type="Proteomes" id="UP000824533">
    <property type="component" value="Linkage Group LG15"/>
</dbReference>
<evidence type="ECO:0000313" key="2">
    <source>
        <dbReference type="Proteomes" id="UP000824533"/>
    </source>
</evidence>
<comment type="caution">
    <text evidence="1">The sequence shown here is derived from an EMBL/GenBank/DDBJ whole genome shotgun (WGS) entry which is preliminary data.</text>
</comment>
<dbReference type="EMBL" id="CM034401">
    <property type="protein sequence ID" value="KAJ0175641.1"/>
    <property type="molecule type" value="Genomic_DNA"/>
</dbReference>
<gene>
    <name evidence="1" type="ORF">K1T71_008800</name>
</gene>